<feature type="compositionally biased region" description="Low complexity" evidence="1">
    <location>
        <begin position="77"/>
        <end position="95"/>
    </location>
</feature>
<evidence type="ECO:0000313" key="2">
    <source>
        <dbReference type="EMBL" id="ORY25687.1"/>
    </source>
</evidence>
<feature type="compositionally biased region" description="Low complexity" evidence="1">
    <location>
        <begin position="593"/>
        <end position="608"/>
    </location>
</feature>
<feature type="compositionally biased region" description="Low complexity" evidence="1">
    <location>
        <begin position="452"/>
        <end position="468"/>
    </location>
</feature>
<feature type="region of interest" description="Disordered" evidence="1">
    <location>
        <begin position="65"/>
        <end position="109"/>
    </location>
</feature>
<feature type="region of interest" description="Disordered" evidence="1">
    <location>
        <begin position="1085"/>
        <end position="1106"/>
    </location>
</feature>
<dbReference type="STRING" id="1754190.A0A1Y2ATY1"/>
<accession>A0A1Y2ATY1</accession>
<feature type="compositionally biased region" description="Basic and acidic residues" evidence="1">
    <location>
        <begin position="1049"/>
        <end position="1066"/>
    </location>
</feature>
<reference evidence="2 3" key="1">
    <citation type="submission" date="2016-08" db="EMBL/GenBank/DDBJ databases">
        <title>A Parts List for Fungal Cellulosomes Revealed by Comparative Genomics.</title>
        <authorList>
            <consortium name="DOE Joint Genome Institute"/>
            <person name="Haitjema C.H."/>
            <person name="Gilmore S.P."/>
            <person name="Henske J.K."/>
            <person name="Solomon K.V."/>
            <person name="De Groot R."/>
            <person name="Kuo A."/>
            <person name="Mondo S.J."/>
            <person name="Salamov A.A."/>
            <person name="Labutti K."/>
            <person name="Zhao Z."/>
            <person name="Chiniquy J."/>
            <person name="Barry K."/>
            <person name="Brewer H.M."/>
            <person name="Purvine S.O."/>
            <person name="Wright A.T."/>
            <person name="Boxma B."/>
            <person name="Van Alen T."/>
            <person name="Hackstein J.H."/>
            <person name="Baker S.E."/>
            <person name="Grigoriev I.V."/>
            <person name="O'Malley M.A."/>
        </authorList>
    </citation>
    <scope>NUCLEOTIDE SEQUENCE [LARGE SCALE GENOMIC DNA]</scope>
    <source>
        <strain evidence="2 3">G1</strain>
    </source>
</reference>
<evidence type="ECO:0000313" key="3">
    <source>
        <dbReference type="Proteomes" id="UP000193920"/>
    </source>
</evidence>
<feature type="region of interest" description="Disordered" evidence="1">
    <location>
        <begin position="415"/>
        <end position="517"/>
    </location>
</feature>
<sequence length="1281" mass="141142">MSKLGNIATKVKNTRTTTMTTHRNKSVKRSKVYDTYAVPYNPYFFYSNTFTYPYFYQSSLIPSTYGTKPRKTKSKPKTTSISKNSSSTTISQSSTSKKDKTIDAKSNTNSASATVPLSVLSKTTTKTSSQISNTNPPSSTLTSSPLVSKISTSTTSTPIINKSSSSSTLTSKSNNNKYTSTNTINNSSLINNYTTLNNNTTTPLINKCPTSNTVTSSSLINKYSKSDITTSAPHISKYSKLSTVNSSPIIDKYSKSSSITSSTAINKYSSSSTVNSSPVINKYSTSSIVKSSPIINKYSKSSSIASSSAINKYSSSSTVNSSPVIKKYSTSSSVTSSPHISKNVTSSIATNTSSVPSRPLLTSTSSINSYGLEQQQIGHRITEKDNNNILNKLIFNKDHTSSVHGNESLIYIKSTSNSNSGNYINKTNIDNKNSPLDSKNSNKSPSYTNNYSLAKTNTKSSSLSSSNSNFPSLEKDNKNYSISNYPLERDDENYSNSDYSLGKDNKNYSNSNYPLERDDKNISYSNYLPLSSSSALSKSSSYSSKLLNNQTGSSSVHYPFSKSIIKSSSVNKSSSSSKGSYKAFVPATTDEYSSISSPSQTGSTQSDSYDYRQNSSQEFIEDSKSFPTPPTTPLSKWVSNTTAHSVYSSNVDSFSCNKKRMSSAFTSGVLTNQNKSLPLASNRLMNYSSDTTKSSISISTPTTLSGKYPNKYISTSYSNIYNDDGNDGKRNIPKTTSITTSPRSKILQSNNDQYKTLNPLNNNNKKRKSPISDTSKSTSIIPNLYDEYSNVKINNNISTAKSNSYPTCNDSFQYKSSNIGILKDNDVDINKKFEKSYSYPVSNGESNDLLISSYNKVLSNTKIKAKTNKYKRQKTYTTNNQLLSESTDMKWLKEQEEKLYAEHVSRMNAIIQEEMANEIRKEMLHYGFDEDTDIDLFSKEPISVPSITNTTTNSTSITTVSPITKSNLVKTTSTDYIYPSNKSSISLISTPKPIQKPVSKSVSKPLSSTIPISNSVTSFGSVTKHMKETPNSINSIVSSNHSLYSSHPNKSEHSSQPIKKEYSSQSFKKEYISQPVKKEYSSRFVHKDNPSFSQSIPEPLTQQKTTIRKEKEYTSNYTSLSSCDAPQNIIPSTLNENNYLNPQHRQKEPSQSYQSQIQPLPTPSLPNSTTVNRMNNYTMSTLSQIQHKNEPMNLNMVSNKTSTNINSLNSNINISNTNSSITKISSPVPSCINTLSRSVSSQIIKENSKPMPIPSRKVKNEENAEEMQDAAEILLQMHLCV</sequence>
<evidence type="ECO:0000256" key="1">
    <source>
        <dbReference type="SAM" id="MobiDB-lite"/>
    </source>
</evidence>
<dbReference type="EMBL" id="MCOG01000209">
    <property type="protein sequence ID" value="ORY25687.1"/>
    <property type="molecule type" value="Genomic_DNA"/>
</dbReference>
<protein>
    <submittedName>
        <fullName evidence="2">Uncharacterized protein</fullName>
    </submittedName>
</protein>
<feature type="compositionally biased region" description="Low complexity" evidence="1">
    <location>
        <begin position="1032"/>
        <end position="1042"/>
    </location>
</feature>
<feature type="region of interest" description="Disordered" evidence="1">
    <location>
        <begin position="1032"/>
        <end position="1066"/>
    </location>
</feature>
<feature type="compositionally biased region" description="Polar residues" evidence="1">
    <location>
        <begin position="1090"/>
        <end position="1105"/>
    </location>
</feature>
<feature type="region of interest" description="Disordered" evidence="1">
    <location>
        <begin position="591"/>
        <end position="635"/>
    </location>
</feature>
<comment type="caution">
    <text evidence="2">The sequence shown here is derived from an EMBL/GenBank/DDBJ whole genome shotgun (WGS) entry which is preliminary data.</text>
</comment>
<feature type="region of interest" description="Disordered" evidence="1">
    <location>
        <begin position="125"/>
        <end position="184"/>
    </location>
</feature>
<feature type="compositionally biased region" description="Polar residues" evidence="1">
    <location>
        <begin position="733"/>
        <end position="756"/>
    </location>
</feature>
<gene>
    <name evidence="2" type="ORF">LY90DRAFT_674786</name>
</gene>
<dbReference type="Proteomes" id="UP000193920">
    <property type="component" value="Unassembled WGS sequence"/>
</dbReference>
<name>A0A1Y2ATY1_9FUNG</name>
<proteinExistence type="predicted"/>
<organism evidence="2 3">
    <name type="scientific">Neocallimastix californiae</name>
    <dbReference type="NCBI Taxonomy" id="1754190"/>
    <lineage>
        <taxon>Eukaryota</taxon>
        <taxon>Fungi</taxon>
        <taxon>Fungi incertae sedis</taxon>
        <taxon>Chytridiomycota</taxon>
        <taxon>Chytridiomycota incertae sedis</taxon>
        <taxon>Neocallimastigomycetes</taxon>
        <taxon>Neocallimastigales</taxon>
        <taxon>Neocallimastigaceae</taxon>
        <taxon>Neocallimastix</taxon>
    </lineage>
</organism>
<keyword evidence="3" id="KW-1185">Reference proteome</keyword>
<feature type="compositionally biased region" description="Polar residues" evidence="1">
    <location>
        <begin position="415"/>
        <end position="451"/>
    </location>
</feature>
<feature type="region of interest" description="Disordered" evidence="1">
    <location>
        <begin position="724"/>
        <end position="777"/>
    </location>
</feature>
<feature type="compositionally biased region" description="Polar residues" evidence="1">
    <location>
        <begin position="1128"/>
        <end position="1158"/>
    </location>
</feature>
<feature type="compositionally biased region" description="Polar residues" evidence="1">
    <location>
        <begin position="338"/>
        <end position="360"/>
    </location>
</feature>
<feature type="region of interest" description="Disordered" evidence="1">
    <location>
        <begin position="1128"/>
        <end position="1170"/>
    </location>
</feature>
<feature type="region of interest" description="Disordered" evidence="1">
    <location>
        <begin position="330"/>
        <end position="360"/>
    </location>
</feature>